<evidence type="ECO:0000313" key="3">
    <source>
        <dbReference type="Proteomes" id="UP000265703"/>
    </source>
</evidence>
<evidence type="ECO:0000256" key="1">
    <source>
        <dbReference type="SAM" id="MobiDB-lite"/>
    </source>
</evidence>
<organism evidence="2 3">
    <name type="scientific">Glomus cerebriforme</name>
    <dbReference type="NCBI Taxonomy" id="658196"/>
    <lineage>
        <taxon>Eukaryota</taxon>
        <taxon>Fungi</taxon>
        <taxon>Fungi incertae sedis</taxon>
        <taxon>Mucoromycota</taxon>
        <taxon>Glomeromycotina</taxon>
        <taxon>Glomeromycetes</taxon>
        <taxon>Glomerales</taxon>
        <taxon>Glomeraceae</taxon>
        <taxon>Glomus</taxon>
    </lineage>
</organism>
<evidence type="ECO:0000313" key="2">
    <source>
        <dbReference type="EMBL" id="RIA79528.1"/>
    </source>
</evidence>
<protein>
    <submittedName>
        <fullName evidence="2">Uncharacterized protein</fullName>
    </submittedName>
</protein>
<keyword evidence="3" id="KW-1185">Reference proteome</keyword>
<name>A0A397S0T1_9GLOM</name>
<reference evidence="2 3" key="1">
    <citation type="submission" date="2018-06" db="EMBL/GenBank/DDBJ databases">
        <title>Comparative genomics reveals the genomic features of Rhizophagus irregularis, R. cerebriforme, R. diaphanum and Gigaspora rosea, and their symbiotic lifestyle signature.</title>
        <authorList>
            <person name="Morin E."/>
            <person name="San Clemente H."/>
            <person name="Chen E.C.H."/>
            <person name="De La Providencia I."/>
            <person name="Hainaut M."/>
            <person name="Kuo A."/>
            <person name="Kohler A."/>
            <person name="Murat C."/>
            <person name="Tang N."/>
            <person name="Roy S."/>
            <person name="Loubradou J."/>
            <person name="Henrissat B."/>
            <person name="Grigoriev I.V."/>
            <person name="Corradi N."/>
            <person name="Roux C."/>
            <person name="Martin F.M."/>
        </authorList>
    </citation>
    <scope>NUCLEOTIDE SEQUENCE [LARGE SCALE GENOMIC DNA]</scope>
    <source>
        <strain evidence="2 3">DAOM 227022</strain>
    </source>
</reference>
<feature type="region of interest" description="Disordered" evidence="1">
    <location>
        <begin position="27"/>
        <end position="53"/>
    </location>
</feature>
<accession>A0A397S0T1</accession>
<dbReference type="Proteomes" id="UP000265703">
    <property type="component" value="Unassembled WGS sequence"/>
</dbReference>
<dbReference type="AlphaFoldDB" id="A0A397S0T1"/>
<feature type="compositionally biased region" description="Basic residues" evidence="1">
    <location>
        <begin position="27"/>
        <end position="51"/>
    </location>
</feature>
<sequence>MDIRKVTWLAHNDARIEWEKSINITKRSKHSAHRASSRRPTARPRLSRTHTTRSSTIGNNYAFDPSMWLIWALSNFLHSGSWSEHRSTTLHHSDFIDFKTFISFLNLDLSIHPIYSSLSIPYFFNT</sequence>
<comment type="caution">
    <text evidence="2">The sequence shown here is derived from an EMBL/GenBank/DDBJ whole genome shotgun (WGS) entry which is preliminary data.</text>
</comment>
<proteinExistence type="predicted"/>
<dbReference type="OrthoDB" id="2482947at2759"/>
<dbReference type="EMBL" id="QKYT01001256">
    <property type="protein sequence ID" value="RIA79528.1"/>
    <property type="molecule type" value="Genomic_DNA"/>
</dbReference>
<gene>
    <name evidence="2" type="ORF">C1645_840489</name>
</gene>